<organism evidence="5 6">
    <name type="scientific">Kouleothrix aurantiaca</name>
    <dbReference type="NCBI Taxonomy" id="186479"/>
    <lineage>
        <taxon>Bacteria</taxon>
        <taxon>Bacillati</taxon>
        <taxon>Chloroflexota</taxon>
        <taxon>Chloroflexia</taxon>
        <taxon>Chloroflexales</taxon>
        <taxon>Roseiflexineae</taxon>
        <taxon>Roseiflexaceae</taxon>
        <taxon>Kouleothrix</taxon>
    </lineage>
</organism>
<dbReference type="PANTHER" id="PTHR43712:SF2">
    <property type="entry name" value="O-METHYLTRANSFERASE CICE"/>
    <property type="match status" value="1"/>
</dbReference>
<evidence type="ECO:0000313" key="6">
    <source>
        <dbReference type="Proteomes" id="UP000050509"/>
    </source>
</evidence>
<feature type="domain" description="O-methyltransferase C-terminal" evidence="4">
    <location>
        <begin position="11"/>
        <end position="217"/>
    </location>
</feature>
<name>A0A0P9DAE3_9CHLR</name>
<gene>
    <name evidence="5" type="ORF">SE17_32010</name>
</gene>
<dbReference type="Gene3D" id="3.40.50.150">
    <property type="entry name" value="Vaccinia Virus protein VP39"/>
    <property type="match status" value="1"/>
</dbReference>
<keyword evidence="6" id="KW-1185">Reference proteome</keyword>
<dbReference type="InterPro" id="IPR029063">
    <property type="entry name" value="SAM-dependent_MTases_sf"/>
</dbReference>
<evidence type="ECO:0000259" key="4">
    <source>
        <dbReference type="Pfam" id="PF00891"/>
    </source>
</evidence>
<dbReference type="Pfam" id="PF00891">
    <property type="entry name" value="Methyltransf_2"/>
    <property type="match status" value="1"/>
</dbReference>
<reference evidence="5 6" key="1">
    <citation type="submission" date="2015-09" db="EMBL/GenBank/DDBJ databases">
        <title>Draft genome sequence of Kouleothrix aurantiaca JCM 19913.</title>
        <authorList>
            <person name="Hemp J."/>
        </authorList>
    </citation>
    <scope>NUCLEOTIDE SEQUENCE [LARGE SCALE GENOMIC DNA]</scope>
    <source>
        <strain evidence="5 6">COM-B</strain>
    </source>
</reference>
<dbReference type="PANTHER" id="PTHR43712">
    <property type="entry name" value="PUTATIVE (AFU_ORTHOLOGUE AFUA_4G14580)-RELATED"/>
    <property type="match status" value="1"/>
</dbReference>
<evidence type="ECO:0000256" key="1">
    <source>
        <dbReference type="ARBA" id="ARBA00022603"/>
    </source>
</evidence>
<dbReference type="AlphaFoldDB" id="A0A0P9DAE3"/>
<evidence type="ECO:0000256" key="2">
    <source>
        <dbReference type="ARBA" id="ARBA00022679"/>
    </source>
</evidence>
<feature type="non-terminal residue" evidence="5">
    <location>
        <position position="1"/>
    </location>
</feature>
<dbReference type="SUPFAM" id="SSF53335">
    <property type="entry name" value="S-adenosyl-L-methionine-dependent methyltransferases"/>
    <property type="match status" value="1"/>
</dbReference>
<proteinExistence type="predicted"/>
<dbReference type="InterPro" id="IPR001077">
    <property type="entry name" value="COMT_C"/>
</dbReference>
<keyword evidence="2" id="KW-0808">Transferase</keyword>
<dbReference type="PATRIC" id="fig|186479.3.peg.3357"/>
<comment type="caution">
    <text evidence="5">The sequence shown here is derived from an EMBL/GenBank/DDBJ whole genome shotgun (WGS) entry which is preliminary data.</text>
</comment>
<dbReference type="GO" id="GO:0032259">
    <property type="term" value="P:methylation"/>
    <property type="evidence" value="ECO:0007669"/>
    <property type="project" value="UniProtKB-KW"/>
</dbReference>
<dbReference type="GO" id="GO:0008171">
    <property type="term" value="F:O-methyltransferase activity"/>
    <property type="evidence" value="ECO:0007669"/>
    <property type="project" value="InterPro"/>
</dbReference>
<evidence type="ECO:0000256" key="3">
    <source>
        <dbReference type="ARBA" id="ARBA00022691"/>
    </source>
</evidence>
<keyword evidence="1" id="KW-0489">Methyltransferase</keyword>
<accession>A0A0P9DAE3</accession>
<dbReference type="CDD" id="cd02440">
    <property type="entry name" value="AdoMet_MTases"/>
    <property type="match status" value="1"/>
</dbReference>
<protein>
    <recommendedName>
        <fullName evidence="4">O-methyltransferase C-terminal domain-containing protein</fullName>
    </recommendedName>
</protein>
<dbReference type="Proteomes" id="UP000050509">
    <property type="component" value="Unassembled WGS sequence"/>
</dbReference>
<dbReference type="InterPro" id="IPR016461">
    <property type="entry name" value="COMT-like"/>
</dbReference>
<keyword evidence="3" id="KW-0949">S-adenosyl-L-methionine</keyword>
<sequence length="236" mass="25566">FYGAPWHADVWNSLLHGVQTGETPIVHATGQSVFEYFMSHHEQFALFDRAMTSFSVAEADAVVAGYDFSGISRLVDVGGGHGYLLGSVLQKYPALRGVLFDLPPVVDGAHALLDRFGVADRCELVAGDFFQSVPVGGDAYLLKNIIHDFADEPAAAILRSIRRAMRPNARLLIVQEVLPAGNAPSPGKLLDMHMLLIGGRERNQADYRALLESAGFQLARIVQLPAPLHVIEAVPA</sequence>
<evidence type="ECO:0000313" key="5">
    <source>
        <dbReference type="EMBL" id="KPV49542.1"/>
    </source>
</evidence>
<dbReference type="EMBL" id="LJCR01001901">
    <property type="protein sequence ID" value="KPV49542.1"/>
    <property type="molecule type" value="Genomic_DNA"/>
</dbReference>
<dbReference type="PROSITE" id="PS51683">
    <property type="entry name" value="SAM_OMT_II"/>
    <property type="match status" value="1"/>
</dbReference>